<dbReference type="Pfam" id="PF00595">
    <property type="entry name" value="PDZ"/>
    <property type="match status" value="1"/>
</dbReference>
<evidence type="ECO:0000313" key="3">
    <source>
        <dbReference type="EMBL" id="CAF93574.1"/>
    </source>
</evidence>
<gene>
    <name evidence="3" type="ORF">GSTENG00009274001</name>
</gene>
<dbReference type="AlphaFoldDB" id="Q4T0K8"/>
<feature type="transmembrane region" description="Helical" evidence="1">
    <location>
        <begin position="85"/>
        <end position="103"/>
    </location>
</feature>
<reference evidence="3" key="1">
    <citation type="journal article" date="2004" name="Nature">
        <title>Genome duplication in the teleost fish Tetraodon nigroviridis reveals the early vertebrate proto-karyotype.</title>
        <authorList>
            <person name="Jaillon O."/>
            <person name="Aury J.-M."/>
            <person name="Brunet F."/>
            <person name="Petit J.-L."/>
            <person name="Stange-Thomann N."/>
            <person name="Mauceli E."/>
            <person name="Bouneau L."/>
            <person name="Fischer C."/>
            <person name="Ozouf-Costaz C."/>
            <person name="Bernot A."/>
            <person name="Nicaud S."/>
            <person name="Jaffe D."/>
            <person name="Fisher S."/>
            <person name="Lutfalla G."/>
            <person name="Dossat C."/>
            <person name="Segurens B."/>
            <person name="Dasilva C."/>
            <person name="Salanoubat M."/>
            <person name="Levy M."/>
            <person name="Boudet N."/>
            <person name="Castellano S."/>
            <person name="Anthouard V."/>
            <person name="Jubin C."/>
            <person name="Castelli V."/>
            <person name="Katinka M."/>
            <person name="Vacherie B."/>
            <person name="Biemont C."/>
            <person name="Skalli Z."/>
            <person name="Cattolico L."/>
            <person name="Poulain J."/>
            <person name="De Berardinis V."/>
            <person name="Cruaud C."/>
            <person name="Duprat S."/>
            <person name="Brottier P."/>
            <person name="Coutanceau J.-P."/>
            <person name="Gouzy J."/>
            <person name="Parra G."/>
            <person name="Lardier G."/>
            <person name="Chapple C."/>
            <person name="McKernan K.J."/>
            <person name="McEwan P."/>
            <person name="Bosak S."/>
            <person name="Kellis M."/>
            <person name="Volff J.-N."/>
            <person name="Guigo R."/>
            <person name="Zody M.C."/>
            <person name="Mesirov J."/>
            <person name="Lindblad-Toh K."/>
            <person name="Birren B."/>
            <person name="Nusbaum C."/>
            <person name="Kahn D."/>
            <person name="Robinson-Rechavi M."/>
            <person name="Laudet V."/>
            <person name="Schachter V."/>
            <person name="Quetier F."/>
            <person name="Saurin W."/>
            <person name="Scarpelli C."/>
            <person name="Wincker P."/>
            <person name="Lander E.S."/>
            <person name="Weissenbach J."/>
            <person name="Roest Crollius H."/>
        </authorList>
    </citation>
    <scope>NUCLEOTIDE SEQUENCE [LARGE SCALE GENOMIC DNA]</scope>
</reference>
<dbReference type="EMBL" id="CAAE01010953">
    <property type="protein sequence ID" value="CAF93574.1"/>
    <property type="molecule type" value="Genomic_DNA"/>
</dbReference>
<keyword evidence="1" id="KW-0812">Transmembrane</keyword>
<feature type="domain" description="PDZ" evidence="2">
    <location>
        <begin position="1"/>
        <end position="61"/>
    </location>
</feature>
<comment type="caution">
    <text evidence="3">The sequence shown here is derived from an EMBL/GenBank/DDBJ whole genome shotgun (WGS) entry which is preliminary data.</text>
</comment>
<name>Q4T0K8_TETNG</name>
<reference evidence="3" key="2">
    <citation type="submission" date="2004-02" db="EMBL/GenBank/DDBJ databases">
        <authorList>
            <consortium name="Genoscope"/>
            <consortium name="Whitehead Institute Centre for Genome Research"/>
        </authorList>
    </citation>
    <scope>NUCLEOTIDE SEQUENCE</scope>
</reference>
<proteinExistence type="predicted"/>
<accession>Q4T0K8</accession>
<protein>
    <submittedName>
        <fullName evidence="3">(spotted green pufferfish) hypothetical protein</fullName>
    </submittedName>
</protein>
<keyword evidence="1" id="KW-1133">Transmembrane helix</keyword>
<dbReference type="Gene3D" id="2.30.42.10">
    <property type="match status" value="1"/>
</dbReference>
<dbReference type="InterPro" id="IPR001478">
    <property type="entry name" value="PDZ"/>
</dbReference>
<dbReference type="InterPro" id="IPR036034">
    <property type="entry name" value="PDZ_sf"/>
</dbReference>
<dbReference type="OrthoDB" id="8058206at2759"/>
<sequence>RVQLTKAPGESLGISIMGGKGMGRRLSSGKMMRGVFITHINPDSPAAQHGTLQIGNRILEVCVYVCVCVCVCVCMGVHVRMYVHVCMYANIVCVIIQVLHSLLF</sequence>
<feature type="non-terminal residue" evidence="3">
    <location>
        <position position="1"/>
    </location>
</feature>
<dbReference type="PROSITE" id="PS50106">
    <property type="entry name" value="PDZ"/>
    <property type="match status" value="1"/>
</dbReference>
<keyword evidence="1" id="KW-0472">Membrane</keyword>
<evidence type="ECO:0000259" key="2">
    <source>
        <dbReference type="PROSITE" id="PS50106"/>
    </source>
</evidence>
<feature type="transmembrane region" description="Helical" evidence="1">
    <location>
        <begin position="58"/>
        <end position="79"/>
    </location>
</feature>
<organism evidence="3">
    <name type="scientific">Tetraodon nigroviridis</name>
    <name type="common">Spotted green pufferfish</name>
    <name type="synonym">Chelonodon nigroviridis</name>
    <dbReference type="NCBI Taxonomy" id="99883"/>
    <lineage>
        <taxon>Eukaryota</taxon>
        <taxon>Metazoa</taxon>
        <taxon>Chordata</taxon>
        <taxon>Craniata</taxon>
        <taxon>Vertebrata</taxon>
        <taxon>Euteleostomi</taxon>
        <taxon>Actinopterygii</taxon>
        <taxon>Neopterygii</taxon>
        <taxon>Teleostei</taxon>
        <taxon>Neoteleostei</taxon>
        <taxon>Acanthomorphata</taxon>
        <taxon>Eupercaria</taxon>
        <taxon>Tetraodontiformes</taxon>
        <taxon>Tetradontoidea</taxon>
        <taxon>Tetraodontidae</taxon>
        <taxon>Tetraodon</taxon>
    </lineage>
</organism>
<evidence type="ECO:0000256" key="1">
    <source>
        <dbReference type="SAM" id="Phobius"/>
    </source>
</evidence>
<dbReference type="KEGG" id="tng:GSTEN00009274G001"/>
<dbReference type="SUPFAM" id="SSF50156">
    <property type="entry name" value="PDZ domain-like"/>
    <property type="match status" value="1"/>
</dbReference>